<dbReference type="Proteomes" id="UP000030746">
    <property type="component" value="Unassembled WGS sequence"/>
</dbReference>
<dbReference type="KEGG" id="lgi:LOTGIDRAFT_177018"/>
<dbReference type="AlphaFoldDB" id="V4AH53"/>
<gene>
    <name evidence="1" type="ORF">LOTGIDRAFT_177018</name>
</gene>
<protein>
    <recommendedName>
        <fullName evidence="3">G-protein coupled receptors family 1 profile domain-containing protein</fullName>
    </recommendedName>
</protein>
<dbReference type="SUPFAM" id="SSF81321">
    <property type="entry name" value="Family A G protein-coupled receptor-like"/>
    <property type="match status" value="1"/>
</dbReference>
<name>V4AH53_LOTGI</name>
<keyword evidence="2" id="KW-1185">Reference proteome</keyword>
<evidence type="ECO:0000313" key="2">
    <source>
        <dbReference type="Proteomes" id="UP000030746"/>
    </source>
</evidence>
<dbReference type="Gene3D" id="1.20.1070.10">
    <property type="entry name" value="Rhodopsin 7-helix transmembrane proteins"/>
    <property type="match status" value="1"/>
</dbReference>
<proteinExistence type="predicted"/>
<dbReference type="OrthoDB" id="5962705at2759"/>
<dbReference type="GeneID" id="20244145"/>
<reference evidence="1 2" key="1">
    <citation type="journal article" date="2013" name="Nature">
        <title>Insights into bilaterian evolution from three spiralian genomes.</title>
        <authorList>
            <person name="Simakov O."/>
            <person name="Marletaz F."/>
            <person name="Cho S.J."/>
            <person name="Edsinger-Gonzales E."/>
            <person name="Havlak P."/>
            <person name="Hellsten U."/>
            <person name="Kuo D.H."/>
            <person name="Larsson T."/>
            <person name="Lv J."/>
            <person name="Arendt D."/>
            <person name="Savage R."/>
            <person name="Osoegawa K."/>
            <person name="de Jong P."/>
            <person name="Grimwood J."/>
            <person name="Chapman J.A."/>
            <person name="Shapiro H."/>
            <person name="Aerts A."/>
            <person name="Otillar R.P."/>
            <person name="Terry A.Y."/>
            <person name="Boore J.L."/>
            <person name="Grigoriev I.V."/>
            <person name="Lindberg D.R."/>
            <person name="Seaver E.C."/>
            <person name="Weisblat D.A."/>
            <person name="Putnam N.H."/>
            <person name="Rokhsar D.S."/>
        </authorList>
    </citation>
    <scope>NUCLEOTIDE SEQUENCE [LARGE SCALE GENOMIC DNA]</scope>
</reference>
<dbReference type="RefSeq" id="XP_009045969.1">
    <property type="nucleotide sequence ID" value="XM_009047721.1"/>
</dbReference>
<dbReference type="CTD" id="20244145"/>
<dbReference type="EMBL" id="KB200046">
    <property type="protein sequence ID" value="ESP03344.1"/>
    <property type="molecule type" value="Genomic_DNA"/>
</dbReference>
<evidence type="ECO:0008006" key="3">
    <source>
        <dbReference type="Google" id="ProtNLM"/>
    </source>
</evidence>
<evidence type="ECO:0000313" key="1">
    <source>
        <dbReference type="EMBL" id="ESP03344.1"/>
    </source>
</evidence>
<organism evidence="1 2">
    <name type="scientific">Lottia gigantea</name>
    <name type="common">Giant owl limpet</name>
    <dbReference type="NCBI Taxonomy" id="225164"/>
    <lineage>
        <taxon>Eukaryota</taxon>
        <taxon>Metazoa</taxon>
        <taxon>Spiralia</taxon>
        <taxon>Lophotrochozoa</taxon>
        <taxon>Mollusca</taxon>
        <taxon>Gastropoda</taxon>
        <taxon>Patellogastropoda</taxon>
        <taxon>Lottioidea</taxon>
        <taxon>Lottiidae</taxon>
        <taxon>Lottia</taxon>
    </lineage>
</organism>
<accession>V4AH53</accession>
<sequence>VLYFLNATINPILYNLMSRKFRSAFIRTLCRCCFSKEELFELRGTSRSVLYSERVALNGRTNVYGRETPIMSMKYTNGCSFRSREDLCLKQSPRSTSRNTLLHVKGMTYSERNLLQIYDKNTKSQSKSLTSSPVHSLNNLRQVPSECMNSLNSVNYSSSKLSASTHCVLLTGSSNMSQDSFV</sequence>
<feature type="non-terminal residue" evidence="1">
    <location>
        <position position="1"/>
    </location>
</feature>